<proteinExistence type="predicted"/>
<dbReference type="RefSeq" id="XP_002766566.1">
    <property type="nucleotide sequence ID" value="XM_002766520.1"/>
</dbReference>
<evidence type="ECO:0000256" key="1">
    <source>
        <dbReference type="SAM" id="MobiDB-lite"/>
    </source>
</evidence>
<dbReference type="Proteomes" id="UP000007800">
    <property type="component" value="Unassembled WGS sequence"/>
</dbReference>
<dbReference type="GeneID" id="9045302"/>
<feature type="compositionally biased region" description="Basic and acidic residues" evidence="1">
    <location>
        <begin position="167"/>
        <end position="176"/>
    </location>
</feature>
<dbReference type="AlphaFoldDB" id="C5LVF5"/>
<keyword evidence="2" id="KW-0732">Signal</keyword>
<evidence type="ECO:0000313" key="3">
    <source>
        <dbReference type="EMBL" id="EEQ99283.1"/>
    </source>
</evidence>
<name>C5LVF5_PERM5</name>
<feature type="chain" id="PRO_5002955089" evidence="2">
    <location>
        <begin position="23"/>
        <end position="192"/>
    </location>
</feature>
<gene>
    <name evidence="3" type="ORF">Pmar_PMAR018818</name>
</gene>
<accession>C5LVF5</accession>
<sequence length="192" mass="22366">MYSTAWILLIIYAVIPIVPCRGHEPRGGLVRKRVLEYEPRVFEGKKARMSTNDIVHELNRRKRFALVLGDRVDAYDPDFLRDHEALMDELTYHTTGLAKSLEASSRAKAKDKNAKFTDDEMSYTLEKRVPPKLLLERIKAFNKLSKEEQAEQLAPWKAERREKEEAIIERKKKDDTFNGFGNPRKHRVVSAR</sequence>
<organism evidence="4">
    <name type="scientific">Perkinsus marinus (strain ATCC 50983 / TXsc)</name>
    <dbReference type="NCBI Taxonomy" id="423536"/>
    <lineage>
        <taxon>Eukaryota</taxon>
        <taxon>Sar</taxon>
        <taxon>Alveolata</taxon>
        <taxon>Perkinsozoa</taxon>
        <taxon>Perkinsea</taxon>
        <taxon>Perkinsida</taxon>
        <taxon>Perkinsidae</taxon>
        <taxon>Perkinsus</taxon>
    </lineage>
</organism>
<keyword evidence="4" id="KW-1185">Reference proteome</keyword>
<evidence type="ECO:0000313" key="4">
    <source>
        <dbReference type="Proteomes" id="UP000007800"/>
    </source>
</evidence>
<feature type="compositionally biased region" description="Basic residues" evidence="1">
    <location>
        <begin position="183"/>
        <end position="192"/>
    </location>
</feature>
<dbReference type="EMBL" id="GG685860">
    <property type="protein sequence ID" value="EEQ99283.1"/>
    <property type="molecule type" value="Genomic_DNA"/>
</dbReference>
<feature type="region of interest" description="Disordered" evidence="1">
    <location>
        <begin position="167"/>
        <end position="192"/>
    </location>
</feature>
<evidence type="ECO:0000256" key="2">
    <source>
        <dbReference type="SAM" id="SignalP"/>
    </source>
</evidence>
<reference evidence="3 4" key="1">
    <citation type="submission" date="2008-07" db="EMBL/GenBank/DDBJ databases">
        <authorList>
            <person name="El-Sayed N."/>
            <person name="Caler E."/>
            <person name="Inman J."/>
            <person name="Amedeo P."/>
            <person name="Hass B."/>
            <person name="Wortman J."/>
        </authorList>
    </citation>
    <scope>NUCLEOTIDE SEQUENCE [LARGE SCALE GENOMIC DNA]</scope>
    <source>
        <strain evidence="4">ATCC 50983 / TXsc</strain>
    </source>
</reference>
<protein>
    <submittedName>
        <fullName evidence="3">Uncharacterized protein</fullName>
    </submittedName>
</protein>
<dbReference type="InParanoid" id="C5LVF5"/>
<feature type="signal peptide" evidence="2">
    <location>
        <begin position="1"/>
        <end position="22"/>
    </location>
</feature>
<dbReference type="OrthoDB" id="445689at2759"/>